<dbReference type="Gene3D" id="1.20.1660.10">
    <property type="entry name" value="Hypothetical protein (EF3068)"/>
    <property type="match status" value="1"/>
</dbReference>
<evidence type="ECO:0000313" key="2">
    <source>
        <dbReference type="Proteomes" id="UP001501126"/>
    </source>
</evidence>
<gene>
    <name evidence="1" type="ORF">GCM10009118_09500</name>
</gene>
<reference evidence="1 2" key="1">
    <citation type="journal article" date="2019" name="Int. J. Syst. Evol. Microbiol.">
        <title>The Global Catalogue of Microorganisms (GCM) 10K type strain sequencing project: providing services to taxonomists for standard genome sequencing and annotation.</title>
        <authorList>
            <consortium name="The Broad Institute Genomics Platform"/>
            <consortium name="The Broad Institute Genome Sequencing Center for Infectious Disease"/>
            <person name="Wu L."/>
            <person name="Ma J."/>
        </authorList>
    </citation>
    <scope>NUCLEOTIDE SEQUENCE [LARGE SCALE GENOMIC DNA]</scope>
    <source>
        <strain evidence="1 2">JCM 16083</strain>
    </source>
</reference>
<dbReference type="Proteomes" id="UP001501126">
    <property type="component" value="Unassembled WGS sequence"/>
</dbReference>
<protein>
    <submittedName>
        <fullName evidence="1">DNA alkylation repair protein</fullName>
    </submittedName>
</protein>
<dbReference type="EMBL" id="BAAAFH010000003">
    <property type="protein sequence ID" value="GAA0874542.1"/>
    <property type="molecule type" value="Genomic_DNA"/>
</dbReference>
<dbReference type="SUPFAM" id="SSF48371">
    <property type="entry name" value="ARM repeat"/>
    <property type="match status" value="1"/>
</dbReference>
<organism evidence="1 2">
    <name type="scientific">Wandonia haliotis</name>
    <dbReference type="NCBI Taxonomy" id="574963"/>
    <lineage>
        <taxon>Bacteria</taxon>
        <taxon>Pseudomonadati</taxon>
        <taxon>Bacteroidota</taxon>
        <taxon>Flavobacteriia</taxon>
        <taxon>Flavobacteriales</taxon>
        <taxon>Crocinitomicaceae</taxon>
        <taxon>Wandonia</taxon>
    </lineage>
</organism>
<dbReference type="Gene3D" id="1.25.40.290">
    <property type="entry name" value="ARM repeat domains"/>
    <property type="match status" value="1"/>
</dbReference>
<dbReference type="PANTHER" id="PTHR34070:SF1">
    <property type="entry name" value="DNA ALKYLATION REPAIR PROTEIN"/>
    <property type="match status" value="1"/>
</dbReference>
<dbReference type="InterPro" id="IPR014825">
    <property type="entry name" value="DNA_alkylation"/>
</dbReference>
<sequence>MNSKGHIAELRKYFEQVAVSEDVLPMETYMKNQFTFLGVKSTPRKVIQRDWFKTLPQTLSGDEVIALSASLFEEEEREFQYTAIDLLDKHNKKLKHKHLTDIEELILSKSWWDTVDALAAKIVGNLLQPHRELWENCTEKWITSENIWLQRTALLFQLKYKQETDTKLLSNCIRNLMHDRQFFIQKAIGWSLREYSKTNPDYVRQLLHDLKIEGLAAREASKYI</sequence>
<accession>A0ABN1MMS7</accession>
<dbReference type="InterPro" id="IPR016024">
    <property type="entry name" value="ARM-type_fold"/>
</dbReference>
<dbReference type="CDD" id="cd07064">
    <property type="entry name" value="AlkD_like_1"/>
    <property type="match status" value="1"/>
</dbReference>
<proteinExistence type="predicted"/>
<dbReference type="RefSeq" id="WP_343785439.1">
    <property type="nucleotide sequence ID" value="NZ_BAAAFH010000003.1"/>
</dbReference>
<dbReference type="PANTHER" id="PTHR34070">
    <property type="entry name" value="ARMADILLO-TYPE FOLD"/>
    <property type="match status" value="1"/>
</dbReference>
<evidence type="ECO:0000313" key="1">
    <source>
        <dbReference type="EMBL" id="GAA0874542.1"/>
    </source>
</evidence>
<keyword evidence="2" id="KW-1185">Reference proteome</keyword>
<comment type="caution">
    <text evidence="1">The sequence shown here is derived from an EMBL/GenBank/DDBJ whole genome shotgun (WGS) entry which is preliminary data.</text>
</comment>
<name>A0ABN1MMS7_9FLAO</name>
<dbReference type="Pfam" id="PF08713">
    <property type="entry name" value="DNA_alkylation"/>
    <property type="match status" value="1"/>
</dbReference>